<feature type="compositionally biased region" description="Low complexity" evidence="3">
    <location>
        <begin position="476"/>
        <end position="490"/>
    </location>
</feature>
<feature type="region of interest" description="Disordered" evidence="3">
    <location>
        <begin position="50"/>
        <end position="913"/>
    </location>
</feature>
<evidence type="ECO:0000259" key="4">
    <source>
        <dbReference type="PROSITE" id="PS50002"/>
    </source>
</evidence>
<dbReference type="InterPro" id="IPR050670">
    <property type="entry name" value="STAM"/>
</dbReference>
<feature type="compositionally biased region" description="Low complexity" evidence="3">
    <location>
        <begin position="136"/>
        <end position="161"/>
    </location>
</feature>
<feature type="compositionally biased region" description="Pro residues" evidence="3">
    <location>
        <begin position="873"/>
        <end position="890"/>
    </location>
</feature>
<feature type="compositionally biased region" description="Basic and acidic residues" evidence="3">
    <location>
        <begin position="50"/>
        <end position="66"/>
    </location>
</feature>
<dbReference type="CDD" id="cd11887">
    <property type="entry name" value="SH3_Bbc1"/>
    <property type="match status" value="1"/>
</dbReference>
<dbReference type="Proteomes" id="UP000829685">
    <property type="component" value="Unassembled WGS sequence"/>
</dbReference>
<feature type="compositionally biased region" description="Basic and acidic residues" evidence="3">
    <location>
        <begin position="248"/>
        <end position="262"/>
    </location>
</feature>
<feature type="compositionally biased region" description="Basic and acidic residues" evidence="3">
    <location>
        <begin position="452"/>
        <end position="461"/>
    </location>
</feature>
<feature type="compositionally biased region" description="Acidic residues" evidence="3">
    <location>
        <begin position="98"/>
        <end position="125"/>
    </location>
</feature>
<feature type="compositionally biased region" description="Acidic residues" evidence="3">
    <location>
        <begin position="432"/>
        <end position="451"/>
    </location>
</feature>
<dbReference type="Gene3D" id="2.30.30.40">
    <property type="entry name" value="SH3 Domains"/>
    <property type="match status" value="1"/>
</dbReference>
<feature type="compositionally biased region" description="Acidic residues" evidence="3">
    <location>
        <begin position="394"/>
        <end position="406"/>
    </location>
</feature>
<dbReference type="SMART" id="SM00326">
    <property type="entry name" value="SH3"/>
    <property type="match status" value="1"/>
</dbReference>
<accession>A0A9Q0AI49</accession>
<comment type="caution">
    <text evidence="5">The sequence shown here is derived from an EMBL/GenBank/DDBJ whole genome shotgun (WGS) entry which is preliminary data.</text>
</comment>
<name>A0A9Q0AI49_9PEZI</name>
<feature type="compositionally biased region" description="Pro residues" evidence="3">
    <location>
        <begin position="162"/>
        <end position="180"/>
    </location>
</feature>
<feature type="compositionally biased region" description="Pro residues" evidence="3">
    <location>
        <begin position="564"/>
        <end position="600"/>
    </location>
</feature>
<dbReference type="PROSITE" id="PS50002">
    <property type="entry name" value="SH3"/>
    <property type="match status" value="1"/>
</dbReference>
<dbReference type="OrthoDB" id="207120at2759"/>
<organism evidence="5 6">
    <name type="scientific">Neoarthrinium moseri</name>
    <dbReference type="NCBI Taxonomy" id="1658444"/>
    <lineage>
        <taxon>Eukaryota</taxon>
        <taxon>Fungi</taxon>
        <taxon>Dikarya</taxon>
        <taxon>Ascomycota</taxon>
        <taxon>Pezizomycotina</taxon>
        <taxon>Sordariomycetes</taxon>
        <taxon>Xylariomycetidae</taxon>
        <taxon>Amphisphaeriales</taxon>
        <taxon>Apiosporaceae</taxon>
        <taxon>Neoarthrinium</taxon>
    </lineage>
</organism>
<feature type="compositionally biased region" description="Acidic residues" evidence="3">
    <location>
        <begin position="537"/>
        <end position="552"/>
    </location>
</feature>
<evidence type="ECO:0000313" key="5">
    <source>
        <dbReference type="EMBL" id="KAI1852532.1"/>
    </source>
</evidence>
<feature type="compositionally biased region" description="Pro residues" evidence="3">
    <location>
        <begin position="816"/>
        <end position="825"/>
    </location>
</feature>
<feature type="compositionally biased region" description="Basic and acidic residues" evidence="3">
    <location>
        <begin position="304"/>
        <end position="335"/>
    </location>
</feature>
<feature type="compositionally biased region" description="Basic and acidic residues" evidence="3">
    <location>
        <begin position="1000"/>
        <end position="1011"/>
    </location>
</feature>
<dbReference type="InterPro" id="IPR057402">
    <property type="entry name" value="AIM3_BBC1_C"/>
</dbReference>
<feature type="compositionally biased region" description="Pro residues" evidence="3">
    <location>
        <begin position="793"/>
        <end position="808"/>
    </location>
</feature>
<feature type="compositionally biased region" description="Pro residues" evidence="3">
    <location>
        <begin position="83"/>
        <end position="92"/>
    </location>
</feature>
<dbReference type="InterPro" id="IPR001452">
    <property type="entry name" value="SH3_domain"/>
</dbReference>
<dbReference type="SUPFAM" id="SSF50044">
    <property type="entry name" value="SH3-domain"/>
    <property type="match status" value="1"/>
</dbReference>
<feature type="region of interest" description="Disordered" evidence="3">
    <location>
        <begin position="989"/>
        <end position="1011"/>
    </location>
</feature>
<keyword evidence="6" id="KW-1185">Reference proteome</keyword>
<feature type="domain" description="SH3" evidence="4">
    <location>
        <begin position="3"/>
        <end position="67"/>
    </location>
</feature>
<sequence length="1177" mass="126592">MAAAPFKVKAIYEYTSSHEDDLPFDVGQVMTVIEDDDPDWYTGEYVDASGEKREGIFPRNFVEKFEPVAPPRPTRSKKKEAEPPVPPTPAQEPHPEPEPEQEQEQEPEPEAEPVPQEPEEVEEETPIASPPPPAAAEPRSPKAPVAPVSKPVEPAPAAEPAVQPPAKAPAPARSGPPPVSGKPSSSAFKDRIAAFNKPAAPPVAPFKPGGLGSGGSSGFIKKPFVAAPPSRNAYVPPPREAAPTAKVYRREEDPEIKEKEAENTENAAKAGLVPTQEGQDEDQPKPMSLKERMALLQKQQAEAASRHADAAAKKKKPERPPKKRTESQEPQERGSIDIPETASPPLERRNTESTDDAQPPPPPRQSLPSRRKSSRGPPEDGNEADMSGAGDTTEGPEELTEREDSDAQTKGISRAPTGASVASHDKARIPEEGEEEEAEEEEDDEEDDEDPEVRRKEELRARMAKMSAGMGGLGMMGMNPFAAPLGSSGAAKKKKPPPVERRASEQAEDANPTPRMAAPPVPTMMALPGMGKKSEEKEAEAEEQESPVEEDITPVTSATSRAVPEPPTQSPGGPPPVPSGRPAPPPVPAESRPPPPPPPAGVTSPSVGSESDDELSESQLQSVETPRGEAPPTSRAPPPIPVASPTMAPASPRPAGRRTSYMGAETSPTSPDQPSKRNSRPPPPIPGSAPLPPAQNRAPPPPPPGTAPSRTSTSDERVVSPMKPGHLDNGEEEEITEYDGDYDTDIGSSVPHKDALKSHARDSSFDESVRSPVSDAAPPSLPPPIPSAAAPRAVPPPIPSQPPPPPARPSADMPRAAPPPPPPPKTETYAQDDDEYDPYNYTASRPAAPTTLSYSISRHEEEAASPDNAPSYQSPPPPTTRAPPPAPPSNRAPRQSLDVSRPTGGRRSMDVNRPSISMESGFVANDLDLAPHTNWWSTPNGVPPTLQGRRDVFFESEESTTSAPGGRTVVTKEVYVLFQDYSQTIITVRYDPQNPSDTQLDQRHEPPPRTLRQDQLEQAYERFGLQISNTIPSKKDSVVGDGSPHSLVYELLRPFKDALLPVGTRAYGALVYANIANASTTMNDEIRPGDIISIRNAKFSGKHGAMHAKYSMEVGKPDHVAIVAEWDGTKKKVRAWEQGRESKKVKQESFKLEDLRSGEVKIWRIMPRSWVGWDSSN</sequence>
<feature type="compositionally biased region" description="Pro residues" evidence="3">
    <location>
        <begin position="680"/>
        <end position="706"/>
    </location>
</feature>
<feature type="compositionally biased region" description="Basic and acidic residues" evidence="3">
    <location>
        <begin position="282"/>
        <end position="293"/>
    </location>
</feature>
<dbReference type="PANTHER" id="PTHR45929">
    <property type="entry name" value="JAK PATHWAY SIGNAL TRANSDUCTION ADAPTOR MOLECULE"/>
    <property type="match status" value="1"/>
</dbReference>
<evidence type="ECO:0000256" key="2">
    <source>
        <dbReference type="PROSITE-ProRule" id="PRU00192"/>
    </source>
</evidence>
<feature type="compositionally biased region" description="Basic and acidic residues" evidence="3">
    <location>
        <begin position="751"/>
        <end position="769"/>
    </location>
</feature>
<evidence type="ECO:0000256" key="3">
    <source>
        <dbReference type="SAM" id="MobiDB-lite"/>
    </source>
</evidence>
<gene>
    <name evidence="5" type="ORF">JX265_012991</name>
</gene>
<proteinExistence type="predicted"/>
<evidence type="ECO:0000256" key="1">
    <source>
        <dbReference type="ARBA" id="ARBA00022443"/>
    </source>
</evidence>
<protein>
    <recommendedName>
        <fullName evidence="4">SH3 domain-containing protein</fullName>
    </recommendedName>
</protein>
<dbReference type="Pfam" id="PF25459">
    <property type="entry name" value="AIM3_BBC1_C"/>
    <property type="match status" value="1"/>
</dbReference>
<reference evidence="5" key="1">
    <citation type="submission" date="2021-03" db="EMBL/GenBank/DDBJ databases">
        <title>Revisited historic fungal species revealed as producer of novel bioactive compounds through whole genome sequencing and comparative genomics.</title>
        <authorList>
            <person name="Vignolle G.A."/>
            <person name="Hochenegger N."/>
            <person name="Mach R.L."/>
            <person name="Mach-Aigner A.R."/>
            <person name="Javad Rahimi M."/>
            <person name="Salim K.A."/>
            <person name="Chan C.M."/>
            <person name="Lim L.B.L."/>
            <person name="Cai F."/>
            <person name="Druzhinina I.S."/>
            <person name="U'Ren J.M."/>
            <person name="Derntl C."/>
        </authorList>
    </citation>
    <scope>NUCLEOTIDE SEQUENCE</scope>
    <source>
        <strain evidence="5">TUCIM 5799</strain>
    </source>
</reference>
<dbReference type="AlphaFoldDB" id="A0A9Q0AI49"/>
<dbReference type="PANTHER" id="PTHR45929:SF6">
    <property type="entry name" value="SH3 DOMAIN PROTEIN (AFU_ORTHOLOGUE AFUA_2G10320)"/>
    <property type="match status" value="1"/>
</dbReference>
<dbReference type="InterPro" id="IPR035552">
    <property type="entry name" value="Mti1_SH3"/>
</dbReference>
<dbReference type="EMBL" id="JAFIMR010000061">
    <property type="protein sequence ID" value="KAI1852532.1"/>
    <property type="molecule type" value="Genomic_DNA"/>
</dbReference>
<dbReference type="PRINTS" id="PR00452">
    <property type="entry name" value="SH3DOMAIN"/>
</dbReference>
<feature type="compositionally biased region" description="Acidic residues" evidence="3">
    <location>
        <begin position="730"/>
        <end position="744"/>
    </location>
</feature>
<evidence type="ECO:0000313" key="6">
    <source>
        <dbReference type="Proteomes" id="UP000829685"/>
    </source>
</evidence>
<keyword evidence="1 2" id="KW-0728">SH3 domain</keyword>
<dbReference type="InterPro" id="IPR036028">
    <property type="entry name" value="SH3-like_dom_sf"/>
</dbReference>
<dbReference type="Pfam" id="PF00018">
    <property type="entry name" value="SH3_1"/>
    <property type="match status" value="1"/>
</dbReference>